<proteinExistence type="predicted"/>
<reference evidence="1 2" key="1">
    <citation type="journal article" date="2021" name="Elife">
        <title>Chloroplast acquisition without the gene transfer in kleptoplastic sea slugs, Plakobranchus ocellatus.</title>
        <authorList>
            <person name="Maeda T."/>
            <person name="Takahashi S."/>
            <person name="Yoshida T."/>
            <person name="Shimamura S."/>
            <person name="Takaki Y."/>
            <person name="Nagai Y."/>
            <person name="Toyoda A."/>
            <person name="Suzuki Y."/>
            <person name="Arimoto A."/>
            <person name="Ishii H."/>
            <person name="Satoh N."/>
            <person name="Nishiyama T."/>
            <person name="Hasebe M."/>
            <person name="Maruyama T."/>
            <person name="Minagawa J."/>
            <person name="Obokata J."/>
            <person name="Shigenobu S."/>
        </authorList>
    </citation>
    <scope>NUCLEOTIDE SEQUENCE [LARGE SCALE GENOMIC DNA]</scope>
</reference>
<dbReference type="AlphaFoldDB" id="A0AAV4BHS9"/>
<dbReference type="Proteomes" id="UP000735302">
    <property type="component" value="Unassembled WGS sequence"/>
</dbReference>
<keyword evidence="2" id="KW-1185">Reference proteome</keyword>
<comment type="caution">
    <text evidence="1">The sequence shown here is derived from an EMBL/GenBank/DDBJ whole genome shotgun (WGS) entry which is preliminary data.</text>
</comment>
<evidence type="ECO:0000313" key="2">
    <source>
        <dbReference type="Proteomes" id="UP000735302"/>
    </source>
</evidence>
<accession>A0AAV4BHS9</accession>
<organism evidence="1 2">
    <name type="scientific">Plakobranchus ocellatus</name>
    <dbReference type="NCBI Taxonomy" id="259542"/>
    <lineage>
        <taxon>Eukaryota</taxon>
        <taxon>Metazoa</taxon>
        <taxon>Spiralia</taxon>
        <taxon>Lophotrochozoa</taxon>
        <taxon>Mollusca</taxon>
        <taxon>Gastropoda</taxon>
        <taxon>Heterobranchia</taxon>
        <taxon>Euthyneura</taxon>
        <taxon>Panpulmonata</taxon>
        <taxon>Sacoglossa</taxon>
        <taxon>Placobranchoidea</taxon>
        <taxon>Plakobranchidae</taxon>
        <taxon>Plakobranchus</taxon>
    </lineage>
</organism>
<name>A0AAV4BHS9_9GAST</name>
<sequence>MLKQLNSLEALKFKHEVHGLLISYIERSQAKVKVHIFPLFTQSIHPASQKLIATGQVFNQALFQVQAPLLAVLNAMLNMSRMAHLIRHITKNNTTSFENNYDFMLRK</sequence>
<protein>
    <submittedName>
        <fullName evidence="1">Uncharacterized protein</fullName>
    </submittedName>
</protein>
<gene>
    <name evidence="1" type="ORF">PoB_004535700</name>
</gene>
<dbReference type="EMBL" id="BLXT01004995">
    <property type="protein sequence ID" value="GFO18852.1"/>
    <property type="molecule type" value="Genomic_DNA"/>
</dbReference>
<evidence type="ECO:0000313" key="1">
    <source>
        <dbReference type="EMBL" id="GFO18852.1"/>
    </source>
</evidence>